<evidence type="ECO:0000256" key="2">
    <source>
        <dbReference type="ARBA" id="ARBA00022649"/>
    </source>
</evidence>
<dbReference type="EMBL" id="VJNB01000004">
    <property type="protein sequence ID" value="TSE20136.1"/>
    <property type="molecule type" value="Genomic_DNA"/>
</dbReference>
<evidence type="ECO:0000313" key="4">
    <source>
        <dbReference type="Proteomes" id="UP000315736"/>
    </source>
</evidence>
<dbReference type="OrthoDB" id="9798046at2"/>
<dbReference type="PANTHER" id="PTHR33755">
    <property type="entry name" value="TOXIN PARE1-RELATED"/>
    <property type="match status" value="1"/>
</dbReference>
<dbReference type="Pfam" id="PF05016">
    <property type="entry name" value="ParE_toxin"/>
    <property type="match status" value="1"/>
</dbReference>
<comment type="caution">
    <text evidence="3">The sequence shown here is derived from an EMBL/GenBank/DDBJ whole genome shotgun (WGS) entry which is preliminary data.</text>
</comment>
<evidence type="ECO:0000313" key="3">
    <source>
        <dbReference type="EMBL" id="TSE20136.1"/>
    </source>
</evidence>
<evidence type="ECO:0000256" key="1">
    <source>
        <dbReference type="ARBA" id="ARBA00006226"/>
    </source>
</evidence>
<sequence length="104" mass="11567">MRLLITPLARQDIEGIGDYIAQDDPARALAFVEALRDQCRRIAAQPLLYRLRPELGPGLRSCPHGRYVIFFTVHDDAVRIVRVLHGARDLPVALQQAGPQAATD</sequence>
<dbReference type="PANTHER" id="PTHR33755:SF6">
    <property type="entry name" value="PLASMID STABILIZATION SYSTEM PROTEIN"/>
    <property type="match status" value="1"/>
</dbReference>
<keyword evidence="4" id="KW-1185">Reference proteome</keyword>
<proteinExistence type="inferred from homology"/>
<gene>
    <name evidence="3" type="ORF">Talka_01031</name>
</gene>
<dbReference type="InterPro" id="IPR035093">
    <property type="entry name" value="RelE/ParE_toxin_dom_sf"/>
</dbReference>
<dbReference type="InterPro" id="IPR051803">
    <property type="entry name" value="TA_system_RelE-like_toxin"/>
</dbReference>
<reference evidence="3 4" key="1">
    <citation type="submission" date="2019-07" db="EMBL/GenBank/DDBJ databases">
        <title>Tepidimonas alkaliphilus YIM 72238 draft genome.</title>
        <authorList>
            <person name="Da Costa M.S."/>
            <person name="Froufe H.J.C."/>
            <person name="Egas C."/>
            <person name="Albuquerque L."/>
        </authorList>
    </citation>
    <scope>NUCLEOTIDE SEQUENCE [LARGE SCALE GENOMIC DNA]</scope>
    <source>
        <strain evidence="3 4">YIM 72238</strain>
    </source>
</reference>
<name>A0A554W994_9BURK</name>
<dbReference type="AlphaFoldDB" id="A0A554W994"/>
<comment type="similarity">
    <text evidence="1">Belongs to the RelE toxin family.</text>
</comment>
<accession>A0A554W994</accession>
<organism evidence="3 4">
    <name type="scientific">Tepidimonas alkaliphilus</name>
    <dbReference type="NCBI Taxonomy" id="2588942"/>
    <lineage>
        <taxon>Bacteria</taxon>
        <taxon>Pseudomonadati</taxon>
        <taxon>Pseudomonadota</taxon>
        <taxon>Betaproteobacteria</taxon>
        <taxon>Burkholderiales</taxon>
        <taxon>Tepidimonas</taxon>
    </lineage>
</organism>
<keyword evidence="2" id="KW-1277">Toxin-antitoxin system</keyword>
<protein>
    <submittedName>
        <fullName evidence="3">ParE toxin of type II toxin-antitoxin system, parDE</fullName>
    </submittedName>
</protein>
<dbReference type="InterPro" id="IPR007712">
    <property type="entry name" value="RelE/ParE_toxin"/>
</dbReference>
<dbReference type="RefSeq" id="WP_143890061.1">
    <property type="nucleotide sequence ID" value="NZ_VJNB01000004.1"/>
</dbReference>
<dbReference type="Proteomes" id="UP000315736">
    <property type="component" value="Unassembled WGS sequence"/>
</dbReference>
<dbReference type="Gene3D" id="3.30.2310.20">
    <property type="entry name" value="RelE-like"/>
    <property type="match status" value="1"/>
</dbReference>